<evidence type="ECO:0000256" key="1">
    <source>
        <dbReference type="ARBA" id="ARBA00023015"/>
    </source>
</evidence>
<keyword evidence="2" id="KW-0238">DNA-binding</keyword>
<dbReference type="InterPro" id="IPR028082">
    <property type="entry name" value="Peripla_BP_I"/>
</dbReference>
<evidence type="ECO:0000259" key="4">
    <source>
        <dbReference type="Pfam" id="PF13377"/>
    </source>
</evidence>
<keyword evidence="3" id="KW-0804">Transcription</keyword>
<proteinExistence type="predicted"/>
<organism evidence="5 6">
    <name type="scientific">Frondihabitans sucicola</name>
    <dbReference type="NCBI Taxonomy" id="1268041"/>
    <lineage>
        <taxon>Bacteria</taxon>
        <taxon>Bacillati</taxon>
        <taxon>Actinomycetota</taxon>
        <taxon>Actinomycetes</taxon>
        <taxon>Micrococcales</taxon>
        <taxon>Microbacteriaceae</taxon>
        <taxon>Frondihabitans</taxon>
    </lineage>
</organism>
<evidence type="ECO:0000313" key="5">
    <source>
        <dbReference type="EMBL" id="BDZ49804.1"/>
    </source>
</evidence>
<dbReference type="PANTHER" id="PTHR30146:SF109">
    <property type="entry name" value="HTH-TYPE TRANSCRIPTIONAL REGULATOR GALS"/>
    <property type="match status" value="1"/>
</dbReference>
<dbReference type="EMBL" id="AP027732">
    <property type="protein sequence ID" value="BDZ49804.1"/>
    <property type="molecule type" value="Genomic_DNA"/>
</dbReference>
<dbReference type="CDD" id="cd06267">
    <property type="entry name" value="PBP1_LacI_sugar_binding-like"/>
    <property type="match status" value="1"/>
</dbReference>
<dbReference type="Proteomes" id="UP001321486">
    <property type="component" value="Chromosome"/>
</dbReference>
<accession>A0ABM8GMY8</accession>
<dbReference type="PANTHER" id="PTHR30146">
    <property type="entry name" value="LACI-RELATED TRANSCRIPTIONAL REPRESSOR"/>
    <property type="match status" value="1"/>
</dbReference>
<evidence type="ECO:0000313" key="6">
    <source>
        <dbReference type="Proteomes" id="UP001321486"/>
    </source>
</evidence>
<dbReference type="Pfam" id="PF13377">
    <property type="entry name" value="Peripla_BP_3"/>
    <property type="match status" value="1"/>
</dbReference>
<dbReference type="InterPro" id="IPR046335">
    <property type="entry name" value="LacI/GalR-like_sensor"/>
</dbReference>
<keyword evidence="1" id="KW-0805">Transcription regulation</keyword>
<dbReference type="Gene3D" id="3.40.50.2300">
    <property type="match status" value="1"/>
</dbReference>
<protein>
    <recommendedName>
        <fullName evidence="4">Transcriptional regulator LacI/GalR-like sensor domain-containing protein</fullName>
    </recommendedName>
</protein>
<keyword evidence="6" id="KW-1185">Reference proteome</keyword>
<sequence>MVTGAGAETNEPDGYRAATTLLDEHPDVTAVFAANDTMALGAFAALGERGLRVPQDVSLVGFDNSPLASSHTLDLTTVDDRGAEVGSAVTRSLLSRIDDPTLPPRTTLVEPSLVVRSSTAAARR</sequence>
<evidence type="ECO:0000256" key="3">
    <source>
        <dbReference type="ARBA" id="ARBA00023163"/>
    </source>
</evidence>
<dbReference type="SUPFAM" id="SSF53822">
    <property type="entry name" value="Periplasmic binding protein-like I"/>
    <property type="match status" value="1"/>
</dbReference>
<reference evidence="6" key="1">
    <citation type="journal article" date="2019" name="Int. J. Syst. Evol. Microbiol.">
        <title>The Global Catalogue of Microorganisms (GCM) 10K type strain sequencing project: providing services to taxonomists for standard genome sequencing and annotation.</title>
        <authorList>
            <consortium name="The Broad Institute Genomics Platform"/>
            <consortium name="The Broad Institute Genome Sequencing Center for Infectious Disease"/>
            <person name="Wu L."/>
            <person name="Ma J."/>
        </authorList>
    </citation>
    <scope>NUCLEOTIDE SEQUENCE [LARGE SCALE GENOMIC DNA]</scope>
    <source>
        <strain evidence="6">NBRC 108728</strain>
    </source>
</reference>
<evidence type="ECO:0000256" key="2">
    <source>
        <dbReference type="ARBA" id="ARBA00023125"/>
    </source>
</evidence>
<name>A0ABM8GMY8_9MICO</name>
<feature type="domain" description="Transcriptional regulator LacI/GalR-like sensor" evidence="4">
    <location>
        <begin position="10"/>
        <end position="119"/>
    </location>
</feature>
<gene>
    <name evidence="5" type="ORF">GCM10025867_20450</name>
</gene>